<sequence>MIERMPTVAVSTFRRKTRAYLKLAEDHPILITRYGKPAFVLMSVNHYEHITSLDTK</sequence>
<dbReference type="SUPFAM" id="SSF143120">
    <property type="entry name" value="YefM-like"/>
    <property type="match status" value="1"/>
</dbReference>
<dbReference type="InterPro" id="IPR036165">
    <property type="entry name" value="YefM-like_sf"/>
</dbReference>
<evidence type="ECO:0000313" key="4">
    <source>
        <dbReference type="Proteomes" id="UP000225972"/>
    </source>
</evidence>
<organism evidence="3 4">
    <name type="scientific">Pelagimonas phthalicica</name>
    <dbReference type="NCBI Taxonomy" id="1037362"/>
    <lineage>
        <taxon>Bacteria</taxon>
        <taxon>Pseudomonadati</taxon>
        <taxon>Pseudomonadota</taxon>
        <taxon>Alphaproteobacteria</taxon>
        <taxon>Rhodobacterales</taxon>
        <taxon>Roseobacteraceae</taxon>
        <taxon>Pelagimonas</taxon>
    </lineage>
</organism>
<evidence type="ECO:0000256" key="2">
    <source>
        <dbReference type="RuleBase" id="RU362080"/>
    </source>
</evidence>
<accession>A0A238JL11</accession>
<dbReference type="Gene3D" id="3.40.1620.10">
    <property type="entry name" value="YefM-like domain"/>
    <property type="match status" value="1"/>
</dbReference>
<dbReference type="Pfam" id="PF02604">
    <property type="entry name" value="PhdYeFM_antitox"/>
    <property type="match status" value="1"/>
</dbReference>
<protein>
    <recommendedName>
        <fullName evidence="2">Antitoxin</fullName>
    </recommendedName>
</protein>
<dbReference type="EMBL" id="FXXP01000009">
    <property type="protein sequence ID" value="SMX30612.1"/>
    <property type="molecule type" value="Genomic_DNA"/>
</dbReference>
<dbReference type="InterPro" id="IPR006442">
    <property type="entry name" value="Antitoxin_Phd/YefM"/>
</dbReference>
<name>A0A238JL11_9RHOB</name>
<comment type="function">
    <text evidence="2">Antitoxin component of a type II toxin-antitoxin (TA) system.</text>
</comment>
<reference evidence="4" key="1">
    <citation type="submission" date="2017-05" db="EMBL/GenBank/DDBJ databases">
        <authorList>
            <person name="Rodrigo-Torres L."/>
            <person name="Arahal R. D."/>
            <person name="Lucena T."/>
        </authorList>
    </citation>
    <scope>NUCLEOTIDE SEQUENCE [LARGE SCALE GENOMIC DNA]</scope>
    <source>
        <strain evidence="4">CECT 8649</strain>
    </source>
</reference>
<keyword evidence="4" id="KW-1185">Reference proteome</keyword>
<evidence type="ECO:0000256" key="1">
    <source>
        <dbReference type="ARBA" id="ARBA00009981"/>
    </source>
</evidence>
<evidence type="ECO:0000313" key="3">
    <source>
        <dbReference type="EMBL" id="SMX30612.1"/>
    </source>
</evidence>
<dbReference type="AlphaFoldDB" id="A0A238JL11"/>
<dbReference type="NCBIfam" id="TIGR01552">
    <property type="entry name" value="phd_fam"/>
    <property type="match status" value="1"/>
</dbReference>
<gene>
    <name evidence="3" type="ORF">TRP8649_04756</name>
</gene>
<dbReference type="Proteomes" id="UP000225972">
    <property type="component" value="Unassembled WGS sequence"/>
</dbReference>
<proteinExistence type="inferred from homology"/>
<comment type="similarity">
    <text evidence="1 2">Belongs to the phD/YefM antitoxin family.</text>
</comment>